<protein>
    <submittedName>
        <fullName evidence="1">Uncharacterized protein</fullName>
    </submittedName>
</protein>
<proteinExistence type="predicted"/>
<organism evidence="1">
    <name type="scientific">Arundo donax</name>
    <name type="common">Giant reed</name>
    <name type="synonym">Donax arundinaceus</name>
    <dbReference type="NCBI Taxonomy" id="35708"/>
    <lineage>
        <taxon>Eukaryota</taxon>
        <taxon>Viridiplantae</taxon>
        <taxon>Streptophyta</taxon>
        <taxon>Embryophyta</taxon>
        <taxon>Tracheophyta</taxon>
        <taxon>Spermatophyta</taxon>
        <taxon>Magnoliopsida</taxon>
        <taxon>Liliopsida</taxon>
        <taxon>Poales</taxon>
        <taxon>Poaceae</taxon>
        <taxon>PACMAD clade</taxon>
        <taxon>Arundinoideae</taxon>
        <taxon>Arundineae</taxon>
        <taxon>Arundo</taxon>
    </lineage>
</organism>
<accession>A0A0A8ZWG6</accession>
<reference evidence="1" key="1">
    <citation type="submission" date="2014-09" db="EMBL/GenBank/DDBJ databases">
        <authorList>
            <person name="Magalhaes I.L.F."/>
            <person name="Oliveira U."/>
            <person name="Santos F.R."/>
            <person name="Vidigal T.H.D.A."/>
            <person name="Brescovit A.D."/>
            <person name="Santos A.J."/>
        </authorList>
    </citation>
    <scope>NUCLEOTIDE SEQUENCE</scope>
    <source>
        <tissue evidence="1">Shoot tissue taken approximately 20 cm above the soil surface</tissue>
    </source>
</reference>
<sequence>MEVDYVARKGSWRTPLLDDLKTINLQGIAAAVTEICTRQHLYKLKEEKYTGKYSML</sequence>
<reference evidence="1" key="2">
    <citation type="journal article" date="2015" name="Data Brief">
        <title>Shoot transcriptome of the giant reed, Arundo donax.</title>
        <authorList>
            <person name="Barrero R.A."/>
            <person name="Guerrero F.D."/>
            <person name="Moolhuijzen P."/>
            <person name="Goolsby J.A."/>
            <person name="Tidwell J."/>
            <person name="Bellgard S.E."/>
            <person name="Bellgard M.I."/>
        </authorList>
    </citation>
    <scope>NUCLEOTIDE SEQUENCE</scope>
    <source>
        <tissue evidence="1">Shoot tissue taken approximately 20 cm above the soil surface</tissue>
    </source>
</reference>
<dbReference type="EMBL" id="GBRH01258793">
    <property type="protein sequence ID" value="JAD39102.1"/>
    <property type="molecule type" value="Transcribed_RNA"/>
</dbReference>
<dbReference type="AlphaFoldDB" id="A0A0A8ZWG6"/>
<name>A0A0A8ZWG6_ARUDO</name>
<evidence type="ECO:0000313" key="1">
    <source>
        <dbReference type="EMBL" id="JAD39102.1"/>
    </source>
</evidence>